<reference evidence="1" key="1">
    <citation type="submission" date="2023-06" db="EMBL/GenBank/DDBJ databases">
        <title>Survivors Of The Sea: Transcriptome response of Skeletonema marinoi to long-term dormancy.</title>
        <authorList>
            <person name="Pinder M.I.M."/>
            <person name="Kourtchenko O."/>
            <person name="Robertson E.K."/>
            <person name="Larsson T."/>
            <person name="Maumus F."/>
            <person name="Osuna-Cruz C.M."/>
            <person name="Vancaester E."/>
            <person name="Stenow R."/>
            <person name="Vandepoele K."/>
            <person name="Ploug H."/>
            <person name="Bruchert V."/>
            <person name="Godhe A."/>
            <person name="Topel M."/>
        </authorList>
    </citation>
    <scope>NUCLEOTIDE SEQUENCE</scope>
    <source>
        <strain evidence="1">R05AC</strain>
    </source>
</reference>
<keyword evidence="2" id="KW-1185">Reference proteome</keyword>
<protein>
    <submittedName>
        <fullName evidence="1">Uncharacterized protein</fullName>
    </submittedName>
</protein>
<dbReference type="AlphaFoldDB" id="A0AAD8YEW8"/>
<organism evidence="1 2">
    <name type="scientific">Skeletonema marinoi</name>
    <dbReference type="NCBI Taxonomy" id="267567"/>
    <lineage>
        <taxon>Eukaryota</taxon>
        <taxon>Sar</taxon>
        <taxon>Stramenopiles</taxon>
        <taxon>Ochrophyta</taxon>
        <taxon>Bacillariophyta</taxon>
        <taxon>Coscinodiscophyceae</taxon>
        <taxon>Thalassiosirophycidae</taxon>
        <taxon>Thalassiosirales</taxon>
        <taxon>Skeletonemataceae</taxon>
        <taxon>Skeletonema</taxon>
        <taxon>Skeletonema marinoi-dohrnii complex</taxon>
    </lineage>
</organism>
<dbReference type="EMBL" id="JATAAI010000008">
    <property type="protein sequence ID" value="KAK1743941.1"/>
    <property type="molecule type" value="Genomic_DNA"/>
</dbReference>
<dbReference type="Proteomes" id="UP001224775">
    <property type="component" value="Unassembled WGS sequence"/>
</dbReference>
<name>A0AAD8YEW8_9STRA</name>
<gene>
    <name evidence="1" type="ORF">QTG54_005538</name>
</gene>
<proteinExistence type="predicted"/>
<evidence type="ECO:0000313" key="1">
    <source>
        <dbReference type="EMBL" id="KAK1743941.1"/>
    </source>
</evidence>
<comment type="caution">
    <text evidence="1">The sequence shown here is derived from an EMBL/GenBank/DDBJ whole genome shotgun (WGS) entry which is preliminary data.</text>
</comment>
<evidence type="ECO:0000313" key="2">
    <source>
        <dbReference type="Proteomes" id="UP001224775"/>
    </source>
</evidence>
<accession>A0AAD8YEW8</accession>
<sequence length="163" mass="18084">MKKSSYVPKAMNLASIQWHWLEDMASKYKLSSTSKAMRCCINCVALGDAQMESDGGCCGCNNTITKEVELSTEQLTWVEGQYNQCDDDNNDDSTLSIEQKVVSACMKLDEYTVFGIIRCKSSVAKCEGAQEAVENIQQQFSVEKDEVVTKENIDICAKNCGCE</sequence>